<dbReference type="InterPro" id="IPR029068">
    <property type="entry name" value="Glyas_Bleomycin-R_OHBP_Dase"/>
</dbReference>
<protein>
    <submittedName>
        <fullName evidence="2">Catechol 2,3-dioxygenase-like lactoylglutathione lyase family enzyme</fullName>
    </submittedName>
</protein>
<dbReference type="EMBL" id="QUNG01000002">
    <property type="protein sequence ID" value="REG85471.1"/>
    <property type="molecule type" value="Genomic_DNA"/>
</dbReference>
<dbReference type="GO" id="GO:0016829">
    <property type="term" value="F:lyase activity"/>
    <property type="evidence" value="ECO:0007669"/>
    <property type="project" value="UniProtKB-KW"/>
</dbReference>
<dbReference type="AlphaFoldDB" id="A0A3E0DQU7"/>
<sequence>MKQSIVHIAIVVKDYDEAIDFYVNKLKFELVEDTYQSEQDKRWVVVSPPGSNGVTLLLARASKPEQNDFVGNQTGGRVFLFLNTDDFWRDYKRMVSEGIKFIREPKEQDYGTVAVFEDLYGNLWDLLQLKPNHPLSFRAS</sequence>
<dbReference type="PANTHER" id="PTHR36437">
    <property type="entry name" value="GLYOXALASE/BLEOMYCIN RESISTANCE PROTEIN/DIOXYGENASE"/>
    <property type="match status" value="1"/>
</dbReference>
<gene>
    <name evidence="2" type="ORF">DFP81_1021</name>
</gene>
<evidence type="ECO:0000313" key="2">
    <source>
        <dbReference type="EMBL" id="REG85471.1"/>
    </source>
</evidence>
<dbReference type="Gene3D" id="3.10.180.10">
    <property type="entry name" value="2,3-Dihydroxybiphenyl 1,2-Dioxygenase, domain 1"/>
    <property type="match status" value="1"/>
</dbReference>
<dbReference type="PROSITE" id="PS51819">
    <property type="entry name" value="VOC"/>
    <property type="match status" value="1"/>
</dbReference>
<evidence type="ECO:0000259" key="1">
    <source>
        <dbReference type="PROSITE" id="PS51819"/>
    </source>
</evidence>
<dbReference type="RefSeq" id="WP_115896280.1">
    <property type="nucleotide sequence ID" value="NZ_QUNG01000002.1"/>
</dbReference>
<reference evidence="2 3" key="1">
    <citation type="submission" date="2018-08" db="EMBL/GenBank/DDBJ databases">
        <title>Genomic Encyclopedia of Type Strains, Phase III (KMG-III): the genomes of soil and plant-associated and newly described type strains.</title>
        <authorList>
            <person name="Whitman W."/>
        </authorList>
    </citation>
    <scope>NUCLEOTIDE SEQUENCE [LARGE SCALE GENOMIC DNA]</scope>
    <source>
        <strain evidence="2 3">CECT 7375</strain>
    </source>
</reference>
<dbReference type="InterPro" id="IPR037523">
    <property type="entry name" value="VOC_core"/>
</dbReference>
<keyword evidence="2" id="KW-0560">Oxidoreductase</keyword>
<dbReference type="InterPro" id="IPR004360">
    <property type="entry name" value="Glyas_Fos-R_dOase_dom"/>
</dbReference>
<dbReference type="PANTHER" id="PTHR36437:SF2">
    <property type="entry name" value="GLYOXALASE_BLEOMYCIN RESISTANCE PROTEIN_DIOXYGENASE"/>
    <property type="match status" value="1"/>
</dbReference>
<organism evidence="2 3">
    <name type="scientific">Marinomonas pollencensis</name>
    <dbReference type="NCBI Taxonomy" id="491954"/>
    <lineage>
        <taxon>Bacteria</taxon>
        <taxon>Pseudomonadati</taxon>
        <taxon>Pseudomonadota</taxon>
        <taxon>Gammaproteobacteria</taxon>
        <taxon>Oceanospirillales</taxon>
        <taxon>Oceanospirillaceae</taxon>
        <taxon>Marinomonas</taxon>
    </lineage>
</organism>
<keyword evidence="2" id="KW-0223">Dioxygenase</keyword>
<dbReference type="OrthoDB" id="9794917at2"/>
<dbReference type="Pfam" id="PF00903">
    <property type="entry name" value="Glyoxalase"/>
    <property type="match status" value="1"/>
</dbReference>
<dbReference type="CDD" id="cd07263">
    <property type="entry name" value="VOC_like"/>
    <property type="match status" value="1"/>
</dbReference>
<comment type="caution">
    <text evidence="2">The sequence shown here is derived from an EMBL/GenBank/DDBJ whole genome shotgun (WGS) entry which is preliminary data.</text>
</comment>
<keyword evidence="3" id="KW-1185">Reference proteome</keyword>
<keyword evidence="2" id="KW-0456">Lyase</keyword>
<name>A0A3E0DQU7_9GAMM</name>
<evidence type="ECO:0000313" key="3">
    <source>
        <dbReference type="Proteomes" id="UP000256542"/>
    </source>
</evidence>
<dbReference type="GO" id="GO:0051213">
    <property type="term" value="F:dioxygenase activity"/>
    <property type="evidence" value="ECO:0007669"/>
    <property type="project" value="UniProtKB-KW"/>
</dbReference>
<dbReference type="Proteomes" id="UP000256542">
    <property type="component" value="Unassembled WGS sequence"/>
</dbReference>
<feature type="domain" description="VOC" evidence="1">
    <location>
        <begin position="4"/>
        <end position="129"/>
    </location>
</feature>
<dbReference type="SUPFAM" id="SSF54593">
    <property type="entry name" value="Glyoxalase/Bleomycin resistance protein/Dihydroxybiphenyl dioxygenase"/>
    <property type="match status" value="1"/>
</dbReference>
<proteinExistence type="predicted"/>
<accession>A0A3E0DQU7</accession>